<comment type="caution">
    <text evidence="18">The sequence shown here is derived from an EMBL/GenBank/DDBJ whole genome shotgun (WGS) entry which is preliminary data.</text>
</comment>
<evidence type="ECO:0000259" key="17">
    <source>
        <dbReference type="PROSITE" id="PS50089"/>
    </source>
</evidence>
<comment type="similarity">
    <text evidence="13">Belongs to the RING-type zinc finger family. ATL subfamily.</text>
</comment>
<accession>A0A314KN10</accession>
<evidence type="ECO:0000256" key="13">
    <source>
        <dbReference type="ARBA" id="ARBA00024209"/>
    </source>
</evidence>
<dbReference type="GO" id="GO:0016567">
    <property type="term" value="P:protein ubiquitination"/>
    <property type="evidence" value="ECO:0007669"/>
    <property type="project" value="InterPro"/>
</dbReference>
<reference evidence="18" key="1">
    <citation type="submission" date="2016-11" db="EMBL/GenBank/DDBJ databases">
        <title>The genome of Nicotiana attenuata.</title>
        <authorList>
            <person name="Xu S."/>
            <person name="Brockmoeller T."/>
            <person name="Gaquerel E."/>
            <person name="Navarro A."/>
            <person name="Kuhl H."/>
            <person name="Gase K."/>
            <person name="Ling Z."/>
            <person name="Zhou W."/>
            <person name="Kreitzer C."/>
            <person name="Stanke M."/>
            <person name="Tang H."/>
            <person name="Lyons E."/>
            <person name="Pandey P."/>
            <person name="Pandey S.P."/>
            <person name="Timmermann B."/>
            <person name="Baldwin I.T."/>
        </authorList>
    </citation>
    <scope>NUCLEOTIDE SEQUENCE [LARGE SCALE GENOMIC DNA]</scope>
    <source>
        <strain evidence="18">UT</strain>
    </source>
</reference>
<dbReference type="PANTHER" id="PTHR46913">
    <property type="entry name" value="RING-H2 FINGER PROTEIN ATL16"/>
    <property type="match status" value="1"/>
</dbReference>
<evidence type="ECO:0000256" key="10">
    <source>
        <dbReference type="ARBA" id="ARBA00022833"/>
    </source>
</evidence>
<evidence type="ECO:0000256" key="8">
    <source>
        <dbReference type="ARBA" id="ARBA00022771"/>
    </source>
</evidence>
<dbReference type="InterPro" id="IPR013083">
    <property type="entry name" value="Znf_RING/FYVE/PHD"/>
</dbReference>
<evidence type="ECO:0000256" key="3">
    <source>
        <dbReference type="ARBA" id="ARBA00004906"/>
    </source>
</evidence>
<name>A0A314KN10_NICAT</name>
<dbReference type="Gramene" id="OIT30678">
    <property type="protein sequence ID" value="OIT30678"/>
    <property type="gene ID" value="A4A49_55072"/>
</dbReference>
<evidence type="ECO:0000256" key="15">
    <source>
        <dbReference type="SAM" id="MobiDB-lite"/>
    </source>
</evidence>
<sequence>MNLVTQNYSESISPIKSPPTSSSHAGFPTIIVAIMGILATGFLLVSYYIFVIKCCLNWHTIDLLRQFSYSGRRRVEDPLTIYSPAVENHGLDESVIRSIPIFQYKKREGKNAIILGEKTRCSCECVVCLNDFQDNEKLRKIPNCGHVFHIDCIDVWLQNNANCPLCRTSISSAITTMLRQDQYPYFDNFTGRDEDYVIIEIAENNTIPANPTLSGHFLISPTSRQIDPKISRKKTKKFSHVSSMGMSALT</sequence>
<keyword evidence="6 16" id="KW-0812">Transmembrane</keyword>
<gene>
    <name evidence="18" type="primary">ATL16_0</name>
    <name evidence="18" type="ORF">A4A49_55072</name>
</gene>
<feature type="region of interest" description="Disordered" evidence="15">
    <location>
        <begin position="1"/>
        <end position="23"/>
    </location>
</feature>
<comment type="catalytic activity">
    <reaction evidence="1">
        <text>S-ubiquitinyl-[E2 ubiquitin-conjugating enzyme]-L-cysteine + [acceptor protein]-L-lysine = [E2 ubiquitin-conjugating enzyme]-L-cysteine + N(6)-ubiquitinyl-[acceptor protein]-L-lysine.</text>
        <dbReference type="EC" id="2.3.2.27"/>
    </reaction>
</comment>
<keyword evidence="9" id="KW-0833">Ubl conjugation pathway</keyword>
<dbReference type="GO" id="GO:0008270">
    <property type="term" value="F:zinc ion binding"/>
    <property type="evidence" value="ECO:0007669"/>
    <property type="project" value="UniProtKB-KW"/>
</dbReference>
<dbReference type="SUPFAM" id="SSF57850">
    <property type="entry name" value="RING/U-box"/>
    <property type="match status" value="1"/>
</dbReference>
<dbReference type="Gene3D" id="3.30.40.10">
    <property type="entry name" value="Zinc/RING finger domain, C3HC4 (zinc finger)"/>
    <property type="match status" value="1"/>
</dbReference>
<evidence type="ECO:0000256" key="6">
    <source>
        <dbReference type="ARBA" id="ARBA00022692"/>
    </source>
</evidence>
<dbReference type="PROSITE" id="PS50089">
    <property type="entry name" value="ZF_RING_2"/>
    <property type="match status" value="1"/>
</dbReference>
<organism evidence="18 19">
    <name type="scientific">Nicotiana attenuata</name>
    <name type="common">Coyote tobacco</name>
    <dbReference type="NCBI Taxonomy" id="49451"/>
    <lineage>
        <taxon>Eukaryota</taxon>
        <taxon>Viridiplantae</taxon>
        <taxon>Streptophyta</taxon>
        <taxon>Embryophyta</taxon>
        <taxon>Tracheophyta</taxon>
        <taxon>Spermatophyta</taxon>
        <taxon>Magnoliopsida</taxon>
        <taxon>eudicotyledons</taxon>
        <taxon>Gunneridae</taxon>
        <taxon>Pentapetalae</taxon>
        <taxon>asterids</taxon>
        <taxon>lamiids</taxon>
        <taxon>Solanales</taxon>
        <taxon>Solanaceae</taxon>
        <taxon>Nicotianoideae</taxon>
        <taxon>Nicotianeae</taxon>
        <taxon>Nicotiana</taxon>
    </lineage>
</organism>
<evidence type="ECO:0000256" key="9">
    <source>
        <dbReference type="ARBA" id="ARBA00022786"/>
    </source>
</evidence>
<keyword evidence="12 16" id="KW-0472">Membrane</keyword>
<keyword evidence="5" id="KW-0808">Transferase</keyword>
<evidence type="ECO:0000256" key="7">
    <source>
        <dbReference type="ARBA" id="ARBA00022723"/>
    </source>
</evidence>
<comment type="subcellular location">
    <subcellularLocation>
        <location evidence="2">Membrane</location>
        <topology evidence="2">Single-pass membrane protein</topology>
    </subcellularLocation>
</comment>
<keyword evidence="10" id="KW-0862">Zinc</keyword>
<proteinExistence type="inferred from homology"/>
<dbReference type="AlphaFoldDB" id="A0A314KN10"/>
<evidence type="ECO:0000256" key="5">
    <source>
        <dbReference type="ARBA" id="ARBA00022679"/>
    </source>
</evidence>
<feature type="transmembrane region" description="Helical" evidence="16">
    <location>
        <begin position="27"/>
        <end position="50"/>
    </location>
</feature>
<evidence type="ECO:0000256" key="16">
    <source>
        <dbReference type="SAM" id="Phobius"/>
    </source>
</evidence>
<keyword evidence="11 16" id="KW-1133">Transmembrane helix</keyword>
<keyword evidence="7" id="KW-0479">Metal-binding</keyword>
<evidence type="ECO:0000256" key="14">
    <source>
        <dbReference type="PROSITE-ProRule" id="PRU00175"/>
    </source>
</evidence>
<dbReference type="EMBL" id="MJEQ01001448">
    <property type="protein sequence ID" value="OIT30678.1"/>
    <property type="molecule type" value="Genomic_DNA"/>
</dbReference>
<protein>
    <recommendedName>
        <fullName evidence="4">RING-type E3 ubiquitin transferase</fullName>
        <ecNumber evidence="4">2.3.2.27</ecNumber>
    </recommendedName>
</protein>
<dbReference type="InterPro" id="IPR044600">
    <property type="entry name" value="ATL1/ATL16-like"/>
</dbReference>
<keyword evidence="8 14" id="KW-0863">Zinc-finger</keyword>
<dbReference type="Pfam" id="PF13639">
    <property type="entry name" value="zf-RING_2"/>
    <property type="match status" value="1"/>
</dbReference>
<dbReference type="PANTHER" id="PTHR46913:SF9">
    <property type="entry name" value="RING-TYPE E3 UBIQUITIN TRANSFERASE"/>
    <property type="match status" value="1"/>
</dbReference>
<evidence type="ECO:0000313" key="19">
    <source>
        <dbReference type="Proteomes" id="UP000187609"/>
    </source>
</evidence>
<evidence type="ECO:0000313" key="18">
    <source>
        <dbReference type="EMBL" id="OIT30678.1"/>
    </source>
</evidence>
<dbReference type="EC" id="2.3.2.27" evidence="4"/>
<evidence type="ECO:0000256" key="12">
    <source>
        <dbReference type="ARBA" id="ARBA00023136"/>
    </source>
</evidence>
<dbReference type="SMART" id="SM00184">
    <property type="entry name" value="RING"/>
    <property type="match status" value="1"/>
</dbReference>
<dbReference type="GO" id="GO:0016020">
    <property type="term" value="C:membrane"/>
    <property type="evidence" value="ECO:0007669"/>
    <property type="project" value="UniProtKB-SubCell"/>
</dbReference>
<feature type="domain" description="RING-type" evidence="17">
    <location>
        <begin position="125"/>
        <end position="167"/>
    </location>
</feature>
<evidence type="ECO:0000256" key="4">
    <source>
        <dbReference type="ARBA" id="ARBA00012483"/>
    </source>
</evidence>
<dbReference type="GO" id="GO:0061630">
    <property type="term" value="F:ubiquitin protein ligase activity"/>
    <property type="evidence" value="ECO:0007669"/>
    <property type="project" value="UniProtKB-EC"/>
</dbReference>
<evidence type="ECO:0000256" key="2">
    <source>
        <dbReference type="ARBA" id="ARBA00004167"/>
    </source>
</evidence>
<dbReference type="FunFam" id="3.30.40.10:FF:000187">
    <property type="entry name" value="E3 ubiquitin-protein ligase ATL6"/>
    <property type="match status" value="1"/>
</dbReference>
<evidence type="ECO:0000256" key="1">
    <source>
        <dbReference type="ARBA" id="ARBA00000900"/>
    </source>
</evidence>
<comment type="pathway">
    <text evidence="3">Protein modification; protein ubiquitination.</text>
</comment>
<evidence type="ECO:0000256" key="11">
    <source>
        <dbReference type="ARBA" id="ARBA00022989"/>
    </source>
</evidence>
<keyword evidence="19" id="KW-1185">Reference proteome</keyword>
<dbReference type="CDD" id="cd16461">
    <property type="entry name" value="RING-H2_EL5-like"/>
    <property type="match status" value="1"/>
</dbReference>
<feature type="compositionally biased region" description="Low complexity" evidence="15">
    <location>
        <begin position="9"/>
        <end position="23"/>
    </location>
</feature>
<dbReference type="SMR" id="A0A314KN10"/>
<dbReference type="Proteomes" id="UP000187609">
    <property type="component" value="Unassembled WGS sequence"/>
</dbReference>
<dbReference type="InterPro" id="IPR001841">
    <property type="entry name" value="Znf_RING"/>
</dbReference>